<keyword evidence="3" id="KW-0309">Germination</keyword>
<evidence type="ECO:0000256" key="2">
    <source>
        <dbReference type="ARBA" id="ARBA00007886"/>
    </source>
</evidence>
<gene>
    <name evidence="10" type="ORF">GC093_33095</name>
</gene>
<dbReference type="InterPro" id="IPR038501">
    <property type="entry name" value="Spore_GerAC_C_sf"/>
</dbReference>
<keyword evidence="6" id="KW-0564">Palmitate</keyword>
<organism evidence="10 11">
    <name type="scientific">Paenibacillus foliorum</name>
    <dbReference type="NCBI Taxonomy" id="2654974"/>
    <lineage>
        <taxon>Bacteria</taxon>
        <taxon>Bacillati</taxon>
        <taxon>Bacillota</taxon>
        <taxon>Bacilli</taxon>
        <taxon>Bacillales</taxon>
        <taxon>Paenibacillaceae</taxon>
        <taxon>Paenibacillus</taxon>
    </lineage>
</organism>
<dbReference type="InterPro" id="IPR008844">
    <property type="entry name" value="Spore_GerAC-like"/>
</dbReference>
<evidence type="ECO:0000256" key="7">
    <source>
        <dbReference type="ARBA" id="ARBA00023288"/>
    </source>
</evidence>
<feature type="domain" description="Spore germination GerAC-like C-terminal" evidence="8">
    <location>
        <begin position="224"/>
        <end position="390"/>
    </location>
</feature>
<evidence type="ECO:0000259" key="8">
    <source>
        <dbReference type="Pfam" id="PF05504"/>
    </source>
</evidence>
<comment type="similarity">
    <text evidence="2">Belongs to the GerABKC lipoprotein family.</text>
</comment>
<dbReference type="Proteomes" id="UP000641588">
    <property type="component" value="Unassembled WGS sequence"/>
</dbReference>
<dbReference type="NCBIfam" id="TIGR02887">
    <property type="entry name" value="spore_ger_x_C"/>
    <property type="match status" value="1"/>
</dbReference>
<evidence type="ECO:0000256" key="5">
    <source>
        <dbReference type="ARBA" id="ARBA00023136"/>
    </source>
</evidence>
<dbReference type="GO" id="GO:0009847">
    <property type="term" value="P:spore germination"/>
    <property type="evidence" value="ECO:0007669"/>
    <property type="project" value="InterPro"/>
</dbReference>
<feature type="domain" description="Spore germination protein N-terminal" evidence="9">
    <location>
        <begin position="37"/>
        <end position="207"/>
    </location>
</feature>
<evidence type="ECO:0000256" key="4">
    <source>
        <dbReference type="ARBA" id="ARBA00022729"/>
    </source>
</evidence>
<keyword evidence="4" id="KW-0732">Signal</keyword>
<evidence type="ECO:0000259" key="9">
    <source>
        <dbReference type="Pfam" id="PF25198"/>
    </source>
</evidence>
<dbReference type="Gene3D" id="6.20.190.10">
    <property type="entry name" value="Nutrient germinant receptor protein C, domain 1"/>
    <property type="match status" value="1"/>
</dbReference>
<protein>
    <submittedName>
        <fullName evidence="10">Ger(X)C family spore germination protein</fullName>
    </submittedName>
</protein>
<evidence type="ECO:0000256" key="1">
    <source>
        <dbReference type="ARBA" id="ARBA00004635"/>
    </source>
</evidence>
<evidence type="ECO:0000256" key="3">
    <source>
        <dbReference type="ARBA" id="ARBA00022544"/>
    </source>
</evidence>
<name>A0A972GXN1_9BACL</name>
<keyword evidence="5" id="KW-0472">Membrane</keyword>
<proteinExistence type="inferred from homology"/>
<accession>A0A972GXN1</accession>
<comment type="caution">
    <text evidence="10">The sequence shown here is derived from an EMBL/GenBank/DDBJ whole genome shotgun (WGS) entry which is preliminary data.</text>
</comment>
<evidence type="ECO:0000313" key="11">
    <source>
        <dbReference type="Proteomes" id="UP000641588"/>
    </source>
</evidence>
<dbReference type="GO" id="GO:0016020">
    <property type="term" value="C:membrane"/>
    <property type="evidence" value="ECO:0007669"/>
    <property type="project" value="UniProtKB-SubCell"/>
</dbReference>
<evidence type="ECO:0000313" key="10">
    <source>
        <dbReference type="EMBL" id="NOU98030.1"/>
    </source>
</evidence>
<evidence type="ECO:0000256" key="6">
    <source>
        <dbReference type="ARBA" id="ARBA00023139"/>
    </source>
</evidence>
<dbReference type="InterPro" id="IPR057336">
    <property type="entry name" value="GerAC_N"/>
</dbReference>
<dbReference type="PROSITE" id="PS51257">
    <property type="entry name" value="PROKAR_LIPOPROTEIN"/>
    <property type="match status" value="1"/>
</dbReference>
<comment type="subcellular location">
    <subcellularLocation>
        <location evidence="1">Membrane</location>
        <topology evidence="1">Lipid-anchor</topology>
    </subcellularLocation>
</comment>
<dbReference type="AlphaFoldDB" id="A0A972GXN1"/>
<reference evidence="10" key="1">
    <citation type="submission" date="2019-10" db="EMBL/GenBank/DDBJ databases">
        <title>Description of Paenibacillus glebae sp. nov.</title>
        <authorList>
            <person name="Carlier A."/>
            <person name="Qi S."/>
        </authorList>
    </citation>
    <scope>NUCLEOTIDE SEQUENCE</scope>
    <source>
        <strain evidence="10">LMG 31456</strain>
    </source>
</reference>
<dbReference type="Gene3D" id="3.30.300.210">
    <property type="entry name" value="Nutrient germinant receptor protein C, domain 3"/>
    <property type="match status" value="1"/>
</dbReference>
<dbReference type="PANTHER" id="PTHR35789:SF1">
    <property type="entry name" value="SPORE GERMINATION PROTEIN B3"/>
    <property type="match status" value="1"/>
</dbReference>
<sequence>MDENECKRYMKRRRDMRLGLFFILLILLSLLLAGCWDRIEVNDMALIISAGIDKSEDDQIELTVQVFIPNPTGAGSEGSGGGGEGNVYTMSAKGRSMADALTDLQKKLPRYFSWGHAKAYFFGEALARQGMYNEFDFLFRDIQPREQANFFVCKGSAKKLLESQNDPNTYETLIKLSQKPTTRSSTMHEVEELFSGESGAFLLPVASLTSMISNRSEKSILSVDGMSVIQRKKLVGFLSSRSQIGIRILKHAELGRNITITRKEDGGEIVIRVINSKVRMLPSIENGKWKMRVKLKLDADVVQNSTTLIIANGSNNLRKIEGPFNEEIKKLMENTMDQLQKELKTDVVGFARAFHKKYPHEWKKVKENWNSVFQTVDVQLEVNSTIHRPGISNIPELSNRRGRNEGIQ</sequence>
<keyword evidence="11" id="KW-1185">Reference proteome</keyword>
<keyword evidence="7" id="KW-0449">Lipoprotein</keyword>
<dbReference type="Pfam" id="PF05504">
    <property type="entry name" value="Spore_GerAC"/>
    <property type="match status" value="1"/>
</dbReference>
<dbReference type="PANTHER" id="PTHR35789">
    <property type="entry name" value="SPORE GERMINATION PROTEIN B3"/>
    <property type="match status" value="1"/>
</dbReference>
<dbReference type="Pfam" id="PF25198">
    <property type="entry name" value="Spore_GerAC_N"/>
    <property type="match status" value="1"/>
</dbReference>
<dbReference type="EMBL" id="WHOD01000128">
    <property type="protein sequence ID" value="NOU98030.1"/>
    <property type="molecule type" value="Genomic_DNA"/>
</dbReference>
<dbReference type="InterPro" id="IPR046953">
    <property type="entry name" value="Spore_GerAC-like_C"/>
</dbReference>